<dbReference type="AlphaFoldDB" id="A0A2P5AAV0"/>
<protein>
    <submittedName>
        <fullName evidence="1">Uncharacterized protein</fullName>
    </submittedName>
</protein>
<proteinExistence type="predicted"/>
<reference evidence="2" key="1">
    <citation type="submission" date="2016-06" db="EMBL/GenBank/DDBJ databases">
        <title>Parallel loss of symbiosis genes in relatives of nitrogen-fixing non-legume Parasponia.</title>
        <authorList>
            <person name="Van Velzen R."/>
            <person name="Holmer R."/>
            <person name="Bu F."/>
            <person name="Rutten L."/>
            <person name="Van Zeijl A."/>
            <person name="Liu W."/>
            <person name="Santuari L."/>
            <person name="Cao Q."/>
            <person name="Sharma T."/>
            <person name="Shen D."/>
            <person name="Roswanjaya Y."/>
            <person name="Wardhani T."/>
            <person name="Kalhor M.S."/>
            <person name="Jansen J."/>
            <person name="Van den Hoogen J."/>
            <person name="Gungor B."/>
            <person name="Hartog M."/>
            <person name="Hontelez J."/>
            <person name="Verver J."/>
            <person name="Yang W.-C."/>
            <person name="Schijlen E."/>
            <person name="Repin R."/>
            <person name="Schilthuizen M."/>
            <person name="Schranz E."/>
            <person name="Heidstra R."/>
            <person name="Miyata K."/>
            <person name="Fedorova E."/>
            <person name="Kohlen W."/>
            <person name="Bisseling T."/>
            <person name="Smit S."/>
            <person name="Geurts R."/>
        </authorList>
    </citation>
    <scope>NUCLEOTIDE SEQUENCE [LARGE SCALE GENOMIC DNA]</scope>
    <source>
        <strain evidence="2">cv. WU1-14</strain>
    </source>
</reference>
<keyword evidence="2" id="KW-1185">Reference proteome</keyword>
<dbReference type="Proteomes" id="UP000237105">
    <property type="component" value="Unassembled WGS sequence"/>
</dbReference>
<gene>
    <name evidence="1" type="ORF">PanWU01x14_350740</name>
</gene>
<evidence type="ECO:0000313" key="2">
    <source>
        <dbReference type="Proteomes" id="UP000237105"/>
    </source>
</evidence>
<comment type="caution">
    <text evidence="1">The sequence shown here is derived from an EMBL/GenBank/DDBJ whole genome shotgun (WGS) entry which is preliminary data.</text>
</comment>
<accession>A0A2P5AAV0</accession>
<evidence type="ECO:0000313" key="1">
    <source>
        <dbReference type="EMBL" id="PON33670.1"/>
    </source>
</evidence>
<organism evidence="1 2">
    <name type="scientific">Parasponia andersonii</name>
    <name type="common">Sponia andersonii</name>
    <dbReference type="NCBI Taxonomy" id="3476"/>
    <lineage>
        <taxon>Eukaryota</taxon>
        <taxon>Viridiplantae</taxon>
        <taxon>Streptophyta</taxon>
        <taxon>Embryophyta</taxon>
        <taxon>Tracheophyta</taxon>
        <taxon>Spermatophyta</taxon>
        <taxon>Magnoliopsida</taxon>
        <taxon>eudicotyledons</taxon>
        <taxon>Gunneridae</taxon>
        <taxon>Pentapetalae</taxon>
        <taxon>rosids</taxon>
        <taxon>fabids</taxon>
        <taxon>Rosales</taxon>
        <taxon>Cannabaceae</taxon>
        <taxon>Parasponia</taxon>
    </lineage>
</organism>
<sequence length="112" mass="12372">MIGSTLSPCKYRLKSPCKRIIKSPKNQYNTELHSTKRKILSEEPPLSIQTRLADGSAEKVKFLVGFDNAFVVNSEGRNGGLILCWSNDWNVTVTSYSKGHIDASVQSADGKL</sequence>
<name>A0A2P5AAV0_PARAD</name>
<dbReference type="OrthoDB" id="1001388at2759"/>
<dbReference type="EMBL" id="JXTB01000712">
    <property type="protein sequence ID" value="PON33670.1"/>
    <property type="molecule type" value="Genomic_DNA"/>
</dbReference>